<dbReference type="PANTHER" id="PTHR12763">
    <property type="match status" value="1"/>
</dbReference>
<evidence type="ECO:0000259" key="7">
    <source>
        <dbReference type="PROSITE" id="PS50076"/>
    </source>
</evidence>
<dbReference type="SUPFAM" id="SSF46565">
    <property type="entry name" value="Chaperone J-domain"/>
    <property type="match status" value="1"/>
</dbReference>
<evidence type="ECO:0000256" key="6">
    <source>
        <dbReference type="SAM" id="Phobius"/>
    </source>
</evidence>
<name>A0A8J2ZFY9_9PROT</name>
<comment type="caution">
    <text evidence="8">The sequence shown here is derived from an EMBL/GenBank/DDBJ whole genome shotgun (WGS) entry which is preliminary data.</text>
</comment>
<dbReference type="GO" id="GO:0016020">
    <property type="term" value="C:membrane"/>
    <property type="evidence" value="ECO:0007669"/>
    <property type="project" value="UniProtKB-SubCell"/>
</dbReference>
<keyword evidence="3 6" id="KW-1133">Transmembrane helix</keyword>
<evidence type="ECO:0000313" key="8">
    <source>
        <dbReference type="EMBL" id="GGG51891.1"/>
    </source>
</evidence>
<protein>
    <submittedName>
        <fullName evidence="8">Molecular chaperone DnaJ</fullName>
    </submittedName>
</protein>
<dbReference type="InterPro" id="IPR001623">
    <property type="entry name" value="DnaJ_domain"/>
</dbReference>
<feature type="domain" description="J" evidence="7">
    <location>
        <begin position="195"/>
        <end position="246"/>
    </location>
</feature>
<reference evidence="8 9" key="1">
    <citation type="journal article" date="2014" name="Int. J. Syst. Evol. Microbiol.">
        <title>Complete genome sequence of Corynebacterium casei LMG S-19264T (=DSM 44701T), isolated from a smear-ripened cheese.</title>
        <authorList>
            <consortium name="US DOE Joint Genome Institute (JGI-PGF)"/>
            <person name="Walter F."/>
            <person name="Albersmeier A."/>
            <person name="Kalinowski J."/>
            <person name="Ruckert C."/>
        </authorList>
    </citation>
    <scope>NUCLEOTIDE SEQUENCE [LARGE SCALE GENOMIC DNA]</scope>
    <source>
        <strain evidence="8 9">CGMCC 1.16330</strain>
    </source>
</reference>
<keyword evidence="2 6" id="KW-0812">Transmembrane</keyword>
<keyword evidence="9" id="KW-1185">Reference proteome</keyword>
<sequence length="246" mass="25709">MLVWLALGGIALLAVIVLLQGFARANIATLRVAVLVAGATLGIGLLALLVASGRAAQALGLLAFSAPLLWGLWQRWATMRRFSRPVGAGTNGDAAGAGETQVSTATLTMALDHATGQMTGRVRRGRYAGAELAELGLADLLALLGDCRAEDPESVPLLEAWLDRVEPAWRMAGAGEGGAGGAPPRDRGGRMDRAEALAVLGLEEGATEEEIRAAHRRLMRTAHPDRGGSAWIAARLNEARDTLLRG</sequence>
<accession>A0A8J2ZFY9</accession>
<feature type="transmembrane region" description="Helical" evidence="6">
    <location>
        <begin position="30"/>
        <end position="49"/>
    </location>
</feature>
<comment type="subcellular location">
    <subcellularLocation>
        <location evidence="1">Membrane</location>
        <topology evidence="1">Single-pass membrane protein</topology>
    </subcellularLocation>
</comment>
<dbReference type="FunFam" id="1.10.287.110:FF:000001">
    <property type="entry name" value="Import inner membrane translocase subunit tim14"/>
    <property type="match status" value="1"/>
</dbReference>
<feature type="transmembrane region" description="Helical" evidence="6">
    <location>
        <begin position="6"/>
        <end position="23"/>
    </location>
</feature>
<dbReference type="InterPro" id="IPR036869">
    <property type="entry name" value="J_dom_sf"/>
</dbReference>
<dbReference type="SMART" id="SM00271">
    <property type="entry name" value="DnaJ"/>
    <property type="match status" value="1"/>
</dbReference>
<dbReference type="AlphaFoldDB" id="A0A8J2ZFY9"/>
<gene>
    <name evidence="8" type="ORF">GCM10010964_43840</name>
</gene>
<evidence type="ECO:0000256" key="5">
    <source>
        <dbReference type="ARBA" id="ARBA00038105"/>
    </source>
</evidence>
<dbReference type="CDD" id="cd06257">
    <property type="entry name" value="DnaJ"/>
    <property type="match status" value="1"/>
</dbReference>
<organism evidence="8 9">
    <name type="scientific">Caldovatus sediminis</name>
    <dbReference type="NCBI Taxonomy" id="2041189"/>
    <lineage>
        <taxon>Bacteria</taxon>
        <taxon>Pseudomonadati</taxon>
        <taxon>Pseudomonadota</taxon>
        <taxon>Alphaproteobacteria</taxon>
        <taxon>Acetobacterales</taxon>
        <taxon>Roseomonadaceae</taxon>
        <taxon>Caldovatus</taxon>
    </lineage>
</organism>
<proteinExistence type="inferred from homology"/>
<comment type="similarity">
    <text evidence="5">Belongs to the TIM14 family.</text>
</comment>
<dbReference type="PANTHER" id="PTHR12763:SF28">
    <property type="entry name" value="GEO10507P1-RELATED"/>
    <property type="match status" value="1"/>
</dbReference>
<evidence type="ECO:0000256" key="2">
    <source>
        <dbReference type="ARBA" id="ARBA00022692"/>
    </source>
</evidence>
<dbReference type="Proteomes" id="UP000597507">
    <property type="component" value="Unassembled WGS sequence"/>
</dbReference>
<evidence type="ECO:0000256" key="1">
    <source>
        <dbReference type="ARBA" id="ARBA00004167"/>
    </source>
</evidence>
<dbReference type="Gene3D" id="1.10.287.110">
    <property type="entry name" value="DnaJ domain"/>
    <property type="match status" value="1"/>
</dbReference>
<keyword evidence="4 6" id="KW-0472">Membrane</keyword>
<evidence type="ECO:0000256" key="3">
    <source>
        <dbReference type="ARBA" id="ARBA00022989"/>
    </source>
</evidence>
<dbReference type="PROSITE" id="PS50076">
    <property type="entry name" value="DNAJ_2"/>
    <property type="match status" value="1"/>
</dbReference>
<dbReference type="EMBL" id="BMKS01000026">
    <property type="protein sequence ID" value="GGG51891.1"/>
    <property type="molecule type" value="Genomic_DNA"/>
</dbReference>
<feature type="transmembrane region" description="Helical" evidence="6">
    <location>
        <begin position="55"/>
        <end position="73"/>
    </location>
</feature>
<dbReference type="RefSeq" id="WP_188904219.1">
    <property type="nucleotide sequence ID" value="NZ_BMKS01000026.1"/>
</dbReference>
<evidence type="ECO:0000256" key="4">
    <source>
        <dbReference type="ARBA" id="ARBA00023136"/>
    </source>
</evidence>
<evidence type="ECO:0000313" key="9">
    <source>
        <dbReference type="Proteomes" id="UP000597507"/>
    </source>
</evidence>